<evidence type="ECO:0000259" key="14">
    <source>
        <dbReference type="Pfam" id="PF00487"/>
    </source>
</evidence>
<dbReference type="AlphaFoldDB" id="A0AA39KJX1"/>
<comment type="subcellular location">
    <subcellularLocation>
        <location evidence="1">Membrane</location>
        <topology evidence="1">Multi-pass membrane protein</topology>
    </subcellularLocation>
</comment>
<keyword evidence="5" id="KW-0276">Fatty acid metabolism</keyword>
<keyword evidence="11" id="KW-0275">Fatty acid biosynthesis</keyword>
<dbReference type="EMBL" id="JAQQBS010001422">
    <property type="protein sequence ID" value="KAK0164228.1"/>
    <property type="molecule type" value="Genomic_DNA"/>
</dbReference>
<dbReference type="GO" id="GO:0006636">
    <property type="term" value="P:unsaturated fatty acid biosynthetic process"/>
    <property type="evidence" value="ECO:0007669"/>
    <property type="project" value="TreeGrafter"/>
</dbReference>
<dbReference type="PANTHER" id="PTHR11351:SF21">
    <property type="entry name" value="GH07782P"/>
    <property type="match status" value="1"/>
</dbReference>
<keyword evidence="7" id="KW-0560">Oxidoreductase</keyword>
<evidence type="ECO:0000256" key="6">
    <source>
        <dbReference type="ARBA" id="ARBA00022989"/>
    </source>
</evidence>
<dbReference type="Proteomes" id="UP001168990">
    <property type="component" value="Unassembled WGS sequence"/>
</dbReference>
<dbReference type="Pfam" id="PF00487">
    <property type="entry name" value="FA_desaturase"/>
    <property type="match status" value="1"/>
</dbReference>
<feature type="domain" description="Fatty acid desaturase" evidence="14">
    <location>
        <begin position="114"/>
        <end position="314"/>
    </location>
</feature>
<gene>
    <name evidence="15" type="ORF">PV328_002880</name>
</gene>
<proteinExistence type="inferred from homology"/>
<evidence type="ECO:0000313" key="15">
    <source>
        <dbReference type="EMBL" id="KAK0164228.1"/>
    </source>
</evidence>
<name>A0AA39KJX1_9HYME</name>
<evidence type="ECO:0000256" key="5">
    <source>
        <dbReference type="ARBA" id="ARBA00022832"/>
    </source>
</evidence>
<dbReference type="CDD" id="cd03505">
    <property type="entry name" value="Delta9-FADS-like"/>
    <property type="match status" value="1"/>
</dbReference>
<comment type="caution">
    <text evidence="15">The sequence shown here is derived from an EMBL/GenBank/DDBJ whole genome shotgun (WGS) entry which is preliminary data.</text>
</comment>
<reference evidence="15" key="1">
    <citation type="journal article" date="2023" name="bioRxiv">
        <title>Scaffold-level genome assemblies of two parasitoid biocontrol wasps reveal the parthenogenesis mechanism and an associated novel virus.</title>
        <authorList>
            <person name="Inwood S."/>
            <person name="Skelly J."/>
            <person name="Guhlin J."/>
            <person name="Harrop T."/>
            <person name="Goldson S."/>
            <person name="Dearden P."/>
        </authorList>
    </citation>
    <scope>NUCLEOTIDE SEQUENCE</scope>
    <source>
        <strain evidence="15">Irish</strain>
        <tissue evidence="15">Whole body</tissue>
    </source>
</reference>
<keyword evidence="10 13" id="KW-0472">Membrane</keyword>
<evidence type="ECO:0000256" key="4">
    <source>
        <dbReference type="ARBA" id="ARBA00022692"/>
    </source>
</evidence>
<evidence type="ECO:0000256" key="3">
    <source>
        <dbReference type="ARBA" id="ARBA00022516"/>
    </source>
</evidence>
<feature type="transmembrane region" description="Helical" evidence="13">
    <location>
        <begin position="72"/>
        <end position="91"/>
    </location>
</feature>
<feature type="transmembrane region" description="Helical" evidence="13">
    <location>
        <begin position="40"/>
        <end position="60"/>
    </location>
</feature>
<keyword evidence="9" id="KW-0443">Lipid metabolism</keyword>
<keyword evidence="16" id="KW-1185">Reference proteome</keyword>
<keyword evidence="4 13" id="KW-0812">Transmembrane</keyword>
<dbReference type="GO" id="GO:0004768">
    <property type="term" value="F:stearoyl-CoA 9-desaturase activity"/>
    <property type="evidence" value="ECO:0007669"/>
    <property type="project" value="TreeGrafter"/>
</dbReference>
<evidence type="ECO:0000256" key="12">
    <source>
        <dbReference type="SAM" id="MobiDB-lite"/>
    </source>
</evidence>
<evidence type="ECO:0000313" key="16">
    <source>
        <dbReference type="Proteomes" id="UP001168990"/>
    </source>
</evidence>
<dbReference type="PANTHER" id="PTHR11351">
    <property type="entry name" value="ACYL-COA DESATURASE"/>
    <property type="match status" value="1"/>
</dbReference>
<dbReference type="GO" id="GO:0005789">
    <property type="term" value="C:endoplasmic reticulum membrane"/>
    <property type="evidence" value="ECO:0007669"/>
    <property type="project" value="TreeGrafter"/>
</dbReference>
<protein>
    <recommendedName>
        <fullName evidence="14">Fatty acid desaturase domain-containing protein</fullName>
    </recommendedName>
</protein>
<organism evidence="15 16">
    <name type="scientific">Microctonus aethiopoides</name>
    <dbReference type="NCBI Taxonomy" id="144406"/>
    <lineage>
        <taxon>Eukaryota</taxon>
        <taxon>Metazoa</taxon>
        <taxon>Ecdysozoa</taxon>
        <taxon>Arthropoda</taxon>
        <taxon>Hexapoda</taxon>
        <taxon>Insecta</taxon>
        <taxon>Pterygota</taxon>
        <taxon>Neoptera</taxon>
        <taxon>Endopterygota</taxon>
        <taxon>Hymenoptera</taxon>
        <taxon>Apocrita</taxon>
        <taxon>Ichneumonoidea</taxon>
        <taxon>Braconidae</taxon>
        <taxon>Euphorinae</taxon>
        <taxon>Microctonus</taxon>
    </lineage>
</organism>
<dbReference type="InterPro" id="IPR015876">
    <property type="entry name" value="Acyl-CoA_DS"/>
</dbReference>
<keyword evidence="6 13" id="KW-1133">Transmembrane helix</keyword>
<evidence type="ECO:0000256" key="1">
    <source>
        <dbReference type="ARBA" id="ARBA00004141"/>
    </source>
</evidence>
<feature type="transmembrane region" description="Helical" evidence="13">
    <location>
        <begin position="145"/>
        <end position="163"/>
    </location>
</feature>
<evidence type="ECO:0000256" key="7">
    <source>
        <dbReference type="ARBA" id="ARBA00023002"/>
    </source>
</evidence>
<keyword evidence="8" id="KW-0408">Iron</keyword>
<sequence length="380" mass="45117">MPPNSSSAAVNATDLKDNEITPIEMTSKNKLRWYEPETKILWVNVIFIVTLHVISLYYFITFPYTEHKILLVWSEYFNLIIILLKYFFFLILSKINKYFFFSGTNYPSVQYTALITTYIHGFGIVAGAHRLWAHRSYKAKLPFRIILALCFFSTGQNSIFNWVRDHRVHHKYTDTEADPHDSTRGFWFSHVGWLMIKKKDEVRQRGRGIDMTDILEDPVVQFFDRYFSIINPMLSFVVPVFIPVYFFNQSLKWTIVTQIFMRYPWLLNITWSVNSFAHMFGYHSYDKSIRPTQNIFVSFVTGGEGWHNYHHVFPWDYKANEFKSFWFNPTSLYLDMFHKLGLIYDLRRATPDHIHKLAERKGDGTHHSQHKFSQKAVDCS</sequence>
<feature type="transmembrane region" description="Helical" evidence="13">
    <location>
        <begin position="111"/>
        <end position="133"/>
    </location>
</feature>
<feature type="transmembrane region" description="Helical" evidence="13">
    <location>
        <begin position="226"/>
        <end position="247"/>
    </location>
</feature>
<evidence type="ECO:0000256" key="13">
    <source>
        <dbReference type="SAM" id="Phobius"/>
    </source>
</evidence>
<reference evidence="15" key="2">
    <citation type="submission" date="2023-03" db="EMBL/GenBank/DDBJ databases">
        <authorList>
            <person name="Inwood S.N."/>
            <person name="Skelly J.G."/>
            <person name="Guhlin J."/>
            <person name="Harrop T.W.R."/>
            <person name="Goldson S.G."/>
            <person name="Dearden P.K."/>
        </authorList>
    </citation>
    <scope>NUCLEOTIDE SEQUENCE</scope>
    <source>
        <strain evidence="15">Irish</strain>
        <tissue evidence="15">Whole body</tissue>
    </source>
</reference>
<comment type="similarity">
    <text evidence="2">Belongs to the fatty acid desaturase type 1 family.</text>
</comment>
<evidence type="ECO:0000256" key="11">
    <source>
        <dbReference type="ARBA" id="ARBA00023160"/>
    </source>
</evidence>
<dbReference type="GO" id="GO:0005506">
    <property type="term" value="F:iron ion binding"/>
    <property type="evidence" value="ECO:0007669"/>
    <property type="project" value="TreeGrafter"/>
</dbReference>
<accession>A0AA39KJX1</accession>
<keyword evidence="3" id="KW-0444">Lipid biosynthesis</keyword>
<evidence type="ECO:0000256" key="8">
    <source>
        <dbReference type="ARBA" id="ARBA00023004"/>
    </source>
</evidence>
<evidence type="ECO:0000256" key="9">
    <source>
        <dbReference type="ARBA" id="ARBA00023098"/>
    </source>
</evidence>
<dbReference type="InterPro" id="IPR005804">
    <property type="entry name" value="FA_desaturase_dom"/>
</dbReference>
<evidence type="ECO:0000256" key="10">
    <source>
        <dbReference type="ARBA" id="ARBA00023136"/>
    </source>
</evidence>
<feature type="region of interest" description="Disordered" evidence="12">
    <location>
        <begin position="359"/>
        <end position="380"/>
    </location>
</feature>
<evidence type="ECO:0000256" key="2">
    <source>
        <dbReference type="ARBA" id="ARBA00009295"/>
    </source>
</evidence>